<feature type="domain" description="RNA polymerase II assembly factor Rtp1 C-terminal" evidence="4">
    <location>
        <begin position="472"/>
        <end position="574"/>
    </location>
</feature>
<keyword evidence="6" id="KW-1185">Reference proteome</keyword>
<dbReference type="PANTHER" id="PTHR20959">
    <property type="entry name" value="TRANSPORT AND GOLGI ORGANIZATION PROTEIN 6 FAMILY MEMBER"/>
    <property type="match status" value="1"/>
</dbReference>
<dbReference type="SUPFAM" id="SSF48371">
    <property type="entry name" value="ARM repeat"/>
    <property type="match status" value="1"/>
</dbReference>
<accession>A0AAN6V3M0</accession>
<dbReference type="InterPro" id="IPR039600">
    <property type="entry name" value="TANGO6/Rtp1"/>
</dbReference>
<dbReference type="InterPro" id="IPR019414">
    <property type="entry name" value="Rtp1_C2"/>
</dbReference>
<feature type="compositionally biased region" description="Basic and acidic residues" evidence="2">
    <location>
        <begin position="598"/>
        <end position="619"/>
    </location>
</feature>
<protein>
    <recommendedName>
        <fullName evidence="7">RNA polymerase II assembly factor Rtp1 C-terminal domain-containing protein</fullName>
    </recommendedName>
</protein>
<dbReference type="RefSeq" id="XP_062637490.1">
    <property type="nucleotide sequence ID" value="XM_062777106.1"/>
</dbReference>
<name>A0AAN6V3M0_9PEZI</name>
<reference evidence="5" key="2">
    <citation type="submission" date="2023-05" db="EMBL/GenBank/DDBJ databases">
        <authorList>
            <consortium name="Lawrence Berkeley National Laboratory"/>
            <person name="Steindorff A."/>
            <person name="Hensen N."/>
            <person name="Bonometti L."/>
            <person name="Westerberg I."/>
            <person name="Brannstrom I.O."/>
            <person name="Guillou S."/>
            <person name="Cros-Aarteil S."/>
            <person name="Calhoun S."/>
            <person name="Haridas S."/>
            <person name="Kuo A."/>
            <person name="Mondo S."/>
            <person name="Pangilinan J."/>
            <person name="Riley R."/>
            <person name="Labutti K."/>
            <person name="Andreopoulos B."/>
            <person name="Lipzen A."/>
            <person name="Chen C."/>
            <person name="Yanf M."/>
            <person name="Daum C."/>
            <person name="Ng V."/>
            <person name="Clum A."/>
            <person name="Ohm R."/>
            <person name="Martin F."/>
            <person name="Silar P."/>
            <person name="Natvig D."/>
            <person name="Lalanne C."/>
            <person name="Gautier V."/>
            <person name="Ament-Velasquez S.L."/>
            <person name="Kruys A."/>
            <person name="Hutchinson M.I."/>
            <person name="Powell A.J."/>
            <person name="Barry K."/>
            <person name="Miller A.N."/>
            <person name="Grigoriev I.V."/>
            <person name="Debuchy R."/>
            <person name="Gladieux P."/>
            <person name="Thoren M.H."/>
            <person name="Johannesson H."/>
        </authorList>
    </citation>
    <scope>NUCLEOTIDE SEQUENCE</scope>
    <source>
        <strain evidence="5">CBS 141.50</strain>
    </source>
</reference>
<proteinExistence type="inferred from homology"/>
<dbReference type="InterPro" id="IPR011989">
    <property type="entry name" value="ARM-like"/>
</dbReference>
<evidence type="ECO:0008006" key="7">
    <source>
        <dbReference type="Google" id="ProtNLM"/>
    </source>
</evidence>
<evidence type="ECO:0000259" key="3">
    <source>
        <dbReference type="Pfam" id="PF10304"/>
    </source>
</evidence>
<dbReference type="AlphaFoldDB" id="A0AAN6V3M0"/>
<evidence type="ECO:0000313" key="5">
    <source>
        <dbReference type="EMBL" id="KAK4144119.1"/>
    </source>
</evidence>
<evidence type="ECO:0000259" key="4">
    <source>
        <dbReference type="Pfam" id="PF10363"/>
    </source>
</evidence>
<comment type="caution">
    <text evidence="5">The sequence shown here is derived from an EMBL/GenBank/DDBJ whole genome shotgun (WGS) entry which is preliminary data.</text>
</comment>
<feature type="domain" description="RNA polymerase II assembly factor Rtp1 C-terminal" evidence="3">
    <location>
        <begin position="742"/>
        <end position="774"/>
    </location>
</feature>
<dbReference type="PANTHER" id="PTHR20959:SF1">
    <property type="entry name" value="TRANSPORT AND GOLGI ORGANIZATION PROTEIN 6 HOMOLOG"/>
    <property type="match status" value="1"/>
</dbReference>
<sequence length="827" mass="89565">MDKLARLPSERPQDGVRATLEFVFSMHPSSTMMSVAAAEAAVPQKKGALITHEALTLASNLLSKPPKAVSPETWYAGISPQLLGLLDGGEGPELVKAAAYVIGFGILGTKEFGAPGTAGWKFFAEPMLHHIKPPPGASKDSVVDADGVINLSRGQIVVSPENLVTALRRLQSLVVAHPNPGLCKRLLTPLLLPLWALASWPDAKETACEPALSLMKIFLQITASPNLVATLIRNLGYLGGYDKQNPEWVYDGVNGGQIAIVDLRRALRASAPPIIPQGIDQKISKLFEVITLTYSDGDLSTIFLQLLKKWLKSTADSKGLGIKIEQADEEDAVTQLTEMKTLRAMMEKFPEKLAAQPKHILDLAAQLLAAPGEALDGNDEVTGVTLSLLNMVITAPGFQKSHVDPETLRLIESSLDTLSRSSTDASPTATNLRLLLLYRDEIDPDAPTTTAPTDRQVEDRKAYNLAVSYITAADSPPPVRSEGLNLISKLVAARSPALDIPGILVLLATLIADSDEYIYLRIIKLYTLLCNGHPRSVLRDLTDHFVDAKEKHAVDTRLRFGEAILQVIQRMGETFTGGLAEETGHGLLSVAGRRGHRPKTEARQARDTKTQERKEKEAEEAWGGEMPDMSDTMTAEEKLRNEVLEQIVQGWESQRGMEDVRVRTSALSVLGAAVEVNVAGLGQQVVTAAVDLSVAVLQLEREVEKGILRRAAAAFVLSFLNALQKADESGQGLGFGFGPRAQEDVLRTLRYVVDTDEDGLVVEHAREAVAGLEEWQAIKLLPIGRNQQLVFGGGLTRLAGLDINPERSAAATSAAENPTRVRIEEIE</sequence>
<dbReference type="InterPro" id="IPR019451">
    <property type="entry name" value="Rtp1_C1"/>
</dbReference>
<dbReference type="Gene3D" id="1.25.10.10">
    <property type="entry name" value="Leucine-rich Repeat Variant"/>
    <property type="match status" value="1"/>
</dbReference>
<reference evidence="5" key="1">
    <citation type="journal article" date="2023" name="Mol. Phylogenet. Evol.">
        <title>Genome-scale phylogeny and comparative genomics of the fungal order Sordariales.</title>
        <authorList>
            <person name="Hensen N."/>
            <person name="Bonometti L."/>
            <person name="Westerberg I."/>
            <person name="Brannstrom I.O."/>
            <person name="Guillou S."/>
            <person name="Cros-Aarteil S."/>
            <person name="Calhoun S."/>
            <person name="Haridas S."/>
            <person name="Kuo A."/>
            <person name="Mondo S."/>
            <person name="Pangilinan J."/>
            <person name="Riley R."/>
            <person name="LaButti K."/>
            <person name="Andreopoulos B."/>
            <person name="Lipzen A."/>
            <person name="Chen C."/>
            <person name="Yan M."/>
            <person name="Daum C."/>
            <person name="Ng V."/>
            <person name="Clum A."/>
            <person name="Steindorff A."/>
            <person name="Ohm R.A."/>
            <person name="Martin F."/>
            <person name="Silar P."/>
            <person name="Natvig D.O."/>
            <person name="Lalanne C."/>
            <person name="Gautier V."/>
            <person name="Ament-Velasquez S.L."/>
            <person name="Kruys A."/>
            <person name="Hutchinson M.I."/>
            <person name="Powell A.J."/>
            <person name="Barry K."/>
            <person name="Miller A.N."/>
            <person name="Grigoriev I.V."/>
            <person name="Debuchy R."/>
            <person name="Gladieux P."/>
            <person name="Hiltunen Thoren M."/>
            <person name="Johannesson H."/>
        </authorList>
    </citation>
    <scope>NUCLEOTIDE SEQUENCE</scope>
    <source>
        <strain evidence="5">CBS 141.50</strain>
    </source>
</reference>
<feature type="region of interest" description="Disordered" evidence="2">
    <location>
        <begin position="591"/>
        <end position="629"/>
    </location>
</feature>
<dbReference type="Pfam" id="PF10304">
    <property type="entry name" value="RTP1_C2"/>
    <property type="match status" value="1"/>
</dbReference>
<dbReference type="EMBL" id="MU853580">
    <property type="protein sequence ID" value="KAK4144119.1"/>
    <property type="molecule type" value="Genomic_DNA"/>
</dbReference>
<evidence type="ECO:0000256" key="2">
    <source>
        <dbReference type="SAM" id="MobiDB-lite"/>
    </source>
</evidence>
<dbReference type="GeneID" id="87813719"/>
<dbReference type="InterPro" id="IPR016024">
    <property type="entry name" value="ARM-type_fold"/>
</dbReference>
<gene>
    <name evidence="5" type="ORF">C8A04DRAFT_11823</name>
</gene>
<dbReference type="Pfam" id="PF10363">
    <property type="entry name" value="RTP1_C1"/>
    <property type="match status" value="1"/>
</dbReference>
<comment type="similarity">
    <text evidence="1">Belongs to the Tango6 family.</text>
</comment>
<evidence type="ECO:0000256" key="1">
    <source>
        <dbReference type="ARBA" id="ARBA00005724"/>
    </source>
</evidence>
<evidence type="ECO:0000313" key="6">
    <source>
        <dbReference type="Proteomes" id="UP001302676"/>
    </source>
</evidence>
<organism evidence="5 6">
    <name type="scientific">Dichotomopilus funicola</name>
    <dbReference type="NCBI Taxonomy" id="1934379"/>
    <lineage>
        <taxon>Eukaryota</taxon>
        <taxon>Fungi</taxon>
        <taxon>Dikarya</taxon>
        <taxon>Ascomycota</taxon>
        <taxon>Pezizomycotina</taxon>
        <taxon>Sordariomycetes</taxon>
        <taxon>Sordariomycetidae</taxon>
        <taxon>Sordariales</taxon>
        <taxon>Chaetomiaceae</taxon>
        <taxon>Dichotomopilus</taxon>
    </lineage>
</organism>
<dbReference type="Proteomes" id="UP001302676">
    <property type="component" value="Unassembled WGS sequence"/>
</dbReference>
<dbReference type="GO" id="GO:0009306">
    <property type="term" value="P:protein secretion"/>
    <property type="evidence" value="ECO:0007669"/>
    <property type="project" value="TreeGrafter"/>
</dbReference>